<evidence type="ECO:0000256" key="1">
    <source>
        <dbReference type="SAM" id="MobiDB-lite"/>
    </source>
</evidence>
<organism evidence="2">
    <name type="scientific">uncultured Thermomicrobiales bacterium</name>
    <dbReference type="NCBI Taxonomy" id="1645740"/>
    <lineage>
        <taxon>Bacteria</taxon>
        <taxon>Pseudomonadati</taxon>
        <taxon>Thermomicrobiota</taxon>
        <taxon>Thermomicrobia</taxon>
        <taxon>Thermomicrobiales</taxon>
        <taxon>environmental samples</taxon>
    </lineage>
</organism>
<reference evidence="2" key="1">
    <citation type="submission" date="2020-02" db="EMBL/GenBank/DDBJ databases">
        <authorList>
            <person name="Meier V. D."/>
        </authorList>
    </citation>
    <scope>NUCLEOTIDE SEQUENCE</scope>
    <source>
        <strain evidence="2">AVDCRST_MAG19</strain>
    </source>
</reference>
<feature type="non-terminal residue" evidence="2">
    <location>
        <position position="48"/>
    </location>
</feature>
<dbReference type="AlphaFoldDB" id="A0A6J4VMJ5"/>
<proteinExistence type="predicted"/>
<protein>
    <submittedName>
        <fullName evidence="2">Uncharacterized protein</fullName>
    </submittedName>
</protein>
<feature type="non-terminal residue" evidence="2">
    <location>
        <position position="1"/>
    </location>
</feature>
<evidence type="ECO:0000313" key="2">
    <source>
        <dbReference type="EMBL" id="CAA9581620.1"/>
    </source>
</evidence>
<sequence>GTVAQAEPMRTACRLDRQSGGCRSSRRSEMAGSGPDSRRTHASPDRAL</sequence>
<name>A0A6J4VMJ5_9BACT</name>
<accession>A0A6J4VMJ5</accession>
<dbReference type="EMBL" id="CADCWL010000226">
    <property type="protein sequence ID" value="CAA9581620.1"/>
    <property type="molecule type" value="Genomic_DNA"/>
</dbReference>
<feature type="compositionally biased region" description="Basic and acidic residues" evidence="1">
    <location>
        <begin position="36"/>
        <end position="48"/>
    </location>
</feature>
<gene>
    <name evidence="2" type="ORF">AVDCRST_MAG19-4017</name>
</gene>
<feature type="region of interest" description="Disordered" evidence="1">
    <location>
        <begin position="1"/>
        <end position="48"/>
    </location>
</feature>